<dbReference type="PROSITE" id="PS50010">
    <property type="entry name" value="DH_2"/>
    <property type="match status" value="1"/>
</dbReference>
<dbReference type="InterPro" id="IPR000219">
    <property type="entry name" value="DH_dom"/>
</dbReference>
<dbReference type="AlphaFoldDB" id="A0A0N5AW91"/>
<proteinExistence type="predicted"/>
<accession>A0A0N5AW91</accession>
<feature type="domain" description="DH" evidence="2">
    <location>
        <begin position="16"/>
        <end position="151"/>
    </location>
</feature>
<organism evidence="3 4">
    <name type="scientific">Syphacia muris</name>
    <dbReference type="NCBI Taxonomy" id="451379"/>
    <lineage>
        <taxon>Eukaryota</taxon>
        <taxon>Metazoa</taxon>
        <taxon>Ecdysozoa</taxon>
        <taxon>Nematoda</taxon>
        <taxon>Chromadorea</taxon>
        <taxon>Rhabditida</taxon>
        <taxon>Spirurina</taxon>
        <taxon>Oxyuridomorpha</taxon>
        <taxon>Oxyuroidea</taxon>
        <taxon>Oxyuridae</taxon>
        <taxon>Syphacia</taxon>
    </lineage>
</organism>
<keyword evidence="1" id="KW-0344">Guanine-nucleotide releasing factor</keyword>
<dbReference type="GO" id="GO:0005737">
    <property type="term" value="C:cytoplasm"/>
    <property type="evidence" value="ECO:0007669"/>
    <property type="project" value="TreeGrafter"/>
</dbReference>
<dbReference type="PANTHER" id="PTHR22826">
    <property type="entry name" value="RHO GUANINE EXCHANGE FACTOR-RELATED"/>
    <property type="match status" value="1"/>
</dbReference>
<dbReference type="Gene3D" id="1.20.900.10">
    <property type="entry name" value="Dbl homology (DH) domain"/>
    <property type="match status" value="1"/>
</dbReference>
<dbReference type="WBParaSite" id="SMUV_0000918101-mRNA-1">
    <property type="protein sequence ID" value="SMUV_0000918101-mRNA-1"/>
    <property type="gene ID" value="SMUV_0000918101"/>
</dbReference>
<evidence type="ECO:0000256" key="1">
    <source>
        <dbReference type="ARBA" id="ARBA00022658"/>
    </source>
</evidence>
<sequence>MDSAIDSDNEKLLVQSENELLREILDTEDAYVDSLRIIAEEYMPLFDTTDPERTKVMKKFKSLIFGAIEDVYIYHTNIIYPDLIAINKKDEIPSVKKFAEVIANRKDAFDPYAFYVQGRPASKMLLAYNLGQHKSLKLIDAALSSKNKAAF</sequence>
<evidence type="ECO:0000259" key="2">
    <source>
        <dbReference type="PROSITE" id="PS50010"/>
    </source>
</evidence>
<dbReference type="InterPro" id="IPR051336">
    <property type="entry name" value="RhoGEF_Guanine_NuclExch_SF"/>
</dbReference>
<dbReference type="SUPFAM" id="SSF48065">
    <property type="entry name" value="DBL homology domain (DH-domain)"/>
    <property type="match status" value="1"/>
</dbReference>
<reference evidence="4" key="1">
    <citation type="submission" date="2017-02" db="UniProtKB">
        <authorList>
            <consortium name="WormBaseParasite"/>
        </authorList>
    </citation>
    <scope>IDENTIFICATION</scope>
</reference>
<evidence type="ECO:0000313" key="4">
    <source>
        <dbReference type="WBParaSite" id="SMUV_0000918101-mRNA-1"/>
    </source>
</evidence>
<dbReference type="GO" id="GO:0005085">
    <property type="term" value="F:guanyl-nucleotide exchange factor activity"/>
    <property type="evidence" value="ECO:0007669"/>
    <property type="project" value="UniProtKB-KW"/>
</dbReference>
<keyword evidence="3" id="KW-1185">Reference proteome</keyword>
<evidence type="ECO:0000313" key="3">
    <source>
        <dbReference type="Proteomes" id="UP000046393"/>
    </source>
</evidence>
<dbReference type="Pfam" id="PF00621">
    <property type="entry name" value="RhoGEF"/>
    <property type="match status" value="1"/>
</dbReference>
<dbReference type="Proteomes" id="UP000046393">
    <property type="component" value="Unplaced"/>
</dbReference>
<dbReference type="InterPro" id="IPR035899">
    <property type="entry name" value="DBL_dom_sf"/>
</dbReference>
<name>A0A0N5AW91_9BILA</name>
<protein>
    <submittedName>
        <fullName evidence="4">DH domain-containing protein</fullName>
    </submittedName>
</protein>